<organism evidence="1 2">
    <name type="scientific">Mojavia pulchra JT2-VF2</name>
    <dbReference type="NCBI Taxonomy" id="287848"/>
    <lineage>
        <taxon>Bacteria</taxon>
        <taxon>Bacillati</taxon>
        <taxon>Cyanobacteriota</taxon>
        <taxon>Cyanophyceae</taxon>
        <taxon>Nostocales</taxon>
        <taxon>Nostocaceae</taxon>
    </lineage>
</organism>
<name>A0A951Q2G0_9NOST</name>
<accession>A0A951Q2G0</accession>
<reference evidence="1" key="1">
    <citation type="submission" date="2021-05" db="EMBL/GenBank/DDBJ databases">
        <authorList>
            <person name="Pietrasiak N."/>
            <person name="Ward R."/>
            <person name="Stajich J.E."/>
            <person name="Kurbessoian T."/>
        </authorList>
    </citation>
    <scope>NUCLEOTIDE SEQUENCE</scope>
    <source>
        <strain evidence="1">JT2-VF2</strain>
    </source>
</reference>
<protein>
    <submittedName>
        <fullName evidence="1">Uncharacterized protein</fullName>
    </submittedName>
</protein>
<proteinExistence type="predicted"/>
<sequence>MILILLSLSFFSQKKTVAGYYGFIERTDSTCHEEMEVLQRDLLGVV</sequence>
<dbReference type="Proteomes" id="UP000715781">
    <property type="component" value="Unassembled WGS sequence"/>
</dbReference>
<evidence type="ECO:0000313" key="2">
    <source>
        <dbReference type="Proteomes" id="UP000715781"/>
    </source>
</evidence>
<evidence type="ECO:0000313" key="1">
    <source>
        <dbReference type="EMBL" id="MBW4564071.1"/>
    </source>
</evidence>
<dbReference type="EMBL" id="JAHHHN010000018">
    <property type="protein sequence ID" value="MBW4564071.1"/>
    <property type="molecule type" value="Genomic_DNA"/>
</dbReference>
<dbReference type="AlphaFoldDB" id="A0A951Q2G0"/>
<gene>
    <name evidence="1" type="ORF">KME32_23610</name>
</gene>
<reference evidence="1" key="2">
    <citation type="journal article" date="2022" name="Microbiol. Resour. Announc.">
        <title>Metagenome Sequencing to Explore Phylogenomics of Terrestrial Cyanobacteria.</title>
        <authorList>
            <person name="Ward R.D."/>
            <person name="Stajich J.E."/>
            <person name="Johansen J.R."/>
            <person name="Huntemann M."/>
            <person name="Clum A."/>
            <person name="Foster B."/>
            <person name="Foster B."/>
            <person name="Roux S."/>
            <person name="Palaniappan K."/>
            <person name="Varghese N."/>
            <person name="Mukherjee S."/>
            <person name="Reddy T.B.K."/>
            <person name="Daum C."/>
            <person name="Copeland A."/>
            <person name="Chen I.A."/>
            <person name="Ivanova N.N."/>
            <person name="Kyrpides N.C."/>
            <person name="Shapiro N."/>
            <person name="Eloe-Fadrosh E.A."/>
            <person name="Pietrasiak N."/>
        </authorList>
    </citation>
    <scope>NUCLEOTIDE SEQUENCE</scope>
    <source>
        <strain evidence="1">JT2-VF2</strain>
    </source>
</reference>
<comment type="caution">
    <text evidence="1">The sequence shown here is derived from an EMBL/GenBank/DDBJ whole genome shotgun (WGS) entry which is preliminary data.</text>
</comment>